<evidence type="ECO:0000256" key="1">
    <source>
        <dbReference type="ARBA" id="ARBA00029457"/>
    </source>
</evidence>
<gene>
    <name evidence="3" type="primary">LOC114490124</name>
</gene>
<dbReference type="PANTHER" id="PTHR31493:SF1">
    <property type="entry name" value="PROTEIN C19ORF12"/>
    <property type="match status" value="1"/>
</dbReference>
<reference evidence="3" key="1">
    <citation type="submission" date="2025-08" db="UniProtKB">
        <authorList>
            <consortium name="RefSeq"/>
        </authorList>
    </citation>
    <scope>IDENTIFICATION</scope>
    <source>
        <tissue evidence="3">Muscle</tissue>
    </source>
</reference>
<dbReference type="PANTHER" id="PTHR31493">
    <property type="entry name" value="NAZO FAMILY MEMBER"/>
    <property type="match status" value="1"/>
</dbReference>
<protein>
    <submittedName>
        <fullName evidence="3">Protein C19orf12 homolog</fullName>
    </submittedName>
</protein>
<sequence length="77" mass="8754">MTSEEFQPVPQILMELTPTEQEKLYNQFMAIVRGLDGTDAVTLTKLVMGRVDLKEKLINMVAGFLTEELKAKVQYGY</sequence>
<dbReference type="Pfam" id="PF20721">
    <property type="entry name" value="C19orf12"/>
    <property type="match status" value="1"/>
</dbReference>
<proteinExistence type="inferred from homology"/>
<dbReference type="GeneID" id="114490124"/>
<dbReference type="Proteomes" id="UP000504628">
    <property type="component" value="Chromosome 12"/>
</dbReference>
<dbReference type="OrthoDB" id="5976774at2759"/>
<evidence type="ECO:0000313" key="2">
    <source>
        <dbReference type="Proteomes" id="UP000504628"/>
    </source>
</evidence>
<keyword evidence="2" id="KW-1185">Reference proteome</keyword>
<dbReference type="KEGG" id="pdic:114490124"/>
<dbReference type="AlphaFoldDB" id="A0A6J2KXA5"/>
<accession>A0A6J2KXA5</accession>
<evidence type="ECO:0000313" key="3">
    <source>
        <dbReference type="RefSeq" id="XP_028359851.2"/>
    </source>
</evidence>
<name>A0A6J2KXA5_9CHIR</name>
<dbReference type="RefSeq" id="XP_028359851.2">
    <property type="nucleotide sequence ID" value="XM_028504050.2"/>
</dbReference>
<organism evidence="2 3">
    <name type="scientific">Phyllostomus discolor</name>
    <name type="common">pale spear-nosed bat</name>
    <dbReference type="NCBI Taxonomy" id="89673"/>
    <lineage>
        <taxon>Eukaryota</taxon>
        <taxon>Metazoa</taxon>
        <taxon>Chordata</taxon>
        <taxon>Craniata</taxon>
        <taxon>Vertebrata</taxon>
        <taxon>Euteleostomi</taxon>
        <taxon>Mammalia</taxon>
        <taxon>Eutheria</taxon>
        <taxon>Laurasiatheria</taxon>
        <taxon>Chiroptera</taxon>
        <taxon>Yangochiroptera</taxon>
        <taxon>Phyllostomidae</taxon>
        <taxon>Phyllostominae</taxon>
        <taxon>Phyllostomus</taxon>
    </lineage>
</organism>
<dbReference type="InParanoid" id="A0A6J2KXA5"/>
<comment type="similarity">
    <text evidence="1">Belongs to the C19orf12 family.</text>
</comment>
<dbReference type="InterPro" id="IPR033369">
    <property type="entry name" value="C19orf12"/>
</dbReference>